<dbReference type="EMBL" id="CP001349">
    <property type="protein sequence ID" value="ACL61348.1"/>
    <property type="molecule type" value="Genomic_DNA"/>
</dbReference>
<evidence type="ECO:0000256" key="2">
    <source>
        <dbReference type="SAM" id="MobiDB-lite"/>
    </source>
</evidence>
<dbReference type="RefSeq" id="WP_015932919.1">
    <property type="nucleotide sequence ID" value="NC_011894.1"/>
</dbReference>
<dbReference type="InterPro" id="IPR041920">
    <property type="entry name" value="ROS/MUCR_sf"/>
</dbReference>
<protein>
    <submittedName>
        <fullName evidence="3">Transcriptional regulator, MucR family</fullName>
    </submittedName>
</protein>
<gene>
    <name evidence="3" type="ordered locus">Mnod_6579</name>
</gene>
<dbReference type="InterPro" id="IPR008807">
    <property type="entry name" value="ROS_MUCR"/>
</dbReference>
<dbReference type="STRING" id="460265.Mnod_6579"/>
<comment type="similarity">
    <text evidence="1">Belongs to the ros/MucR family.</text>
</comment>
<dbReference type="Pfam" id="PF05443">
    <property type="entry name" value="ROS_MUCR"/>
    <property type="match status" value="1"/>
</dbReference>
<dbReference type="GO" id="GO:0006355">
    <property type="term" value="P:regulation of DNA-templated transcription"/>
    <property type="evidence" value="ECO:0007669"/>
    <property type="project" value="InterPro"/>
</dbReference>
<dbReference type="GO" id="GO:0003677">
    <property type="term" value="F:DNA binding"/>
    <property type="evidence" value="ECO:0007669"/>
    <property type="project" value="InterPro"/>
</dbReference>
<dbReference type="GO" id="GO:0008270">
    <property type="term" value="F:zinc ion binding"/>
    <property type="evidence" value="ECO:0007669"/>
    <property type="project" value="InterPro"/>
</dbReference>
<dbReference type="AlphaFoldDB" id="B8IDI2"/>
<sequence length="166" mass="17822">MTNDDPTSPLDLIEFTADIVSAYVSNNSVPASEVAGLIGSVHGSLMQLVAPAEPEPEKLTPPVPIKKTVTPDHIISLEDGKPYKTLKRHLAGRGLTPEQYRQKWGLPPDYPMVAANYAAQRSELAKTSGLGQSRRMRSAARSAAPDAVVTEAEGAPRRGRPRKGQS</sequence>
<dbReference type="HOGENOM" id="CLU_106247_0_0_5"/>
<evidence type="ECO:0000313" key="4">
    <source>
        <dbReference type="Proteomes" id="UP000008207"/>
    </source>
</evidence>
<proteinExistence type="inferred from homology"/>
<organism evidence="3 4">
    <name type="scientific">Methylobacterium nodulans (strain LMG 21967 / CNCM I-2342 / ORS 2060)</name>
    <dbReference type="NCBI Taxonomy" id="460265"/>
    <lineage>
        <taxon>Bacteria</taxon>
        <taxon>Pseudomonadati</taxon>
        <taxon>Pseudomonadota</taxon>
        <taxon>Alphaproteobacteria</taxon>
        <taxon>Hyphomicrobiales</taxon>
        <taxon>Methylobacteriaceae</taxon>
        <taxon>Methylobacterium</taxon>
    </lineage>
</organism>
<evidence type="ECO:0000313" key="3">
    <source>
        <dbReference type="EMBL" id="ACL61348.1"/>
    </source>
</evidence>
<feature type="region of interest" description="Disordered" evidence="2">
    <location>
        <begin position="126"/>
        <end position="166"/>
    </location>
</feature>
<dbReference type="Proteomes" id="UP000008207">
    <property type="component" value="Chromosome"/>
</dbReference>
<keyword evidence="4" id="KW-1185">Reference proteome</keyword>
<accession>B8IDI2</accession>
<feature type="compositionally biased region" description="Basic residues" evidence="2">
    <location>
        <begin position="157"/>
        <end position="166"/>
    </location>
</feature>
<name>B8IDI2_METNO</name>
<dbReference type="eggNOG" id="COG4957">
    <property type="taxonomic scope" value="Bacteria"/>
</dbReference>
<dbReference type="KEGG" id="mno:Mnod_6579"/>
<reference evidence="3 4" key="1">
    <citation type="submission" date="2009-01" db="EMBL/GenBank/DDBJ databases">
        <title>Complete sequence of chromosome of Methylobacterium nodulans ORS 2060.</title>
        <authorList>
            <consortium name="US DOE Joint Genome Institute"/>
            <person name="Lucas S."/>
            <person name="Copeland A."/>
            <person name="Lapidus A."/>
            <person name="Glavina del Rio T."/>
            <person name="Dalin E."/>
            <person name="Tice H."/>
            <person name="Bruce D."/>
            <person name="Goodwin L."/>
            <person name="Pitluck S."/>
            <person name="Sims D."/>
            <person name="Brettin T."/>
            <person name="Detter J.C."/>
            <person name="Han C."/>
            <person name="Larimer F."/>
            <person name="Land M."/>
            <person name="Hauser L."/>
            <person name="Kyrpides N."/>
            <person name="Ivanova N."/>
            <person name="Marx C.J."/>
            <person name="Richardson P."/>
        </authorList>
    </citation>
    <scope>NUCLEOTIDE SEQUENCE [LARGE SCALE GENOMIC DNA]</scope>
    <source>
        <strain evidence="4">LMG 21967 / CNCM I-2342 / ORS 2060</strain>
    </source>
</reference>
<dbReference type="Gene3D" id="1.10.10.1550">
    <property type="entry name" value="ROS/MUCR transcriptional regulator protein"/>
    <property type="match status" value="1"/>
</dbReference>
<evidence type="ECO:0000256" key="1">
    <source>
        <dbReference type="ARBA" id="ARBA00007031"/>
    </source>
</evidence>
<dbReference type="OrthoDB" id="7993763at2"/>